<feature type="transmembrane region" description="Helical" evidence="5">
    <location>
        <begin position="20"/>
        <end position="38"/>
    </location>
</feature>
<dbReference type="Pfam" id="PF13442">
    <property type="entry name" value="Cytochrome_CBB3"/>
    <property type="match status" value="1"/>
</dbReference>
<evidence type="ECO:0000256" key="2">
    <source>
        <dbReference type="ARBA" id="ARBA00022723"/>
    </source>
</evidence>
<comment type="caution">
    <text evidence="7">The sequence shown here is derived from an EMBL/GenBank/DDBJ whole genome shotgun (WGS) entry which is preliminary data.</text>
</comment>
<gene>
    <name evidence="7" type="ORF">A3F84_26030</name>
</gene>
<dbReference type="SUPFAM" id="SSF46626">
    <property type="entry name" value="Cytochrome c"/>
    <property type="match status" value="1"/>
</dbReference>
<name>A0A1F6CA14_HANXR</name>
<evidence type="ECO:0000256" key="4">
    <source>
        <dbReference type="PROSITE-ProRule" id="PRU00433"/>
    </source>
</evidence>
<evidence type="ECO:0000256" key="3">
    <source>
        <dbReference type="ARBA" id="ARBA00023004"/>
    </source>
</evidence>
<evidence type="ECO:0000313" key="7">
    <source>
        <dbReference type="EMBL" id="OGG46019.1"/>
    </source>
</evidence>
<protein>
    <recommendedName>
        <fullName evidence="6">Cytochrome c domain-containing protein</fullName>
    </recommendedName>
</protein>
<dbReference type="InterPro" id="IPR036909">
    <property type="entry name" value="Cyt_c-like_dom_sf"/>
</dbReference>
<evidence type="ECO:0000256" key="1">
    <source>
        <dbReference type="ARBA" id="ARBA00022617"/>
    </source>
</evidence>
<evidence type="ECO:0000259" key="6">
    <source>
        <dbReference type="PROSITE" id="PS51007"/>
    </source>
</evidence>
<proteinExistence type="predicted"/>
<dbReference type="GO" id="GO:0020037">
    <property type="term" value="F:heme binding"/>
    <property type="evidence" value="ECO:0007669"/>
    <property type="project" value="InterPro"/>
</dbReference>
<organism evidence="7 8">
    <name type="scientific">Handelsmanbacteria sp. (strain RIFCSPLOWO2_12_FULL_64_10)</name>
    <dbReference type="NCBI Taxonomy" id="1817868"/>
    <lineage>
        <taxon>Bacteria</taxon>
        <taxon>Candidatus Handelsmaniibacteriota</taxon>
    </lineage>
</organism>
<dbReference type="Proteomes" id="UP000178606">
    <property type="component" value="Unassembled WGS sequence"/>
</dbReference>
<keyword evidence="1 4" id="KW-0349">Heme</keyword>
<dbReference type="GO" id="GO:0009055">
    <property type="term" value="F:electron transfer activity"/>
    <property type="evidence" value="ECO:0007669"/>
    <property type="project" value="InterPro"/>
</dbReference>
<evidence type="ECO:0000313" key="8">
    <source>
        <dbReference type="Proteomes" id="UP000178606"/>
    </source>
</evidence>
<keyword evidence="5" id="KW-0472">Membrane</keyword>
<dbReference type="AlphaFoldDB" id="A0A1F6CA14"/>
<keyword evidence="5" id="KW-1133">Transmembrane helix</keyword>
<keyword evidence="5" id="KW-0812">Transmembrane</keyword>
<sequence>MRSEGQWNLVYTAMLRFHHLIFTLIAVTLIATLWGLVADAQRKGHARSAHKEEPKPAEIIPDAKEGRKAYRRAHWTTTGLTCVHCHADFNEKKDPLDTKVRPAHPLYNSAHRAIWRDYRGENILDLKLAMKVCIDTWMVKPDTAAMRADSIRADSLRKVEAKLKRLRRGRKQVIPPPDTTAQAFTPAWDYTRIMADIAAYLEEISPEAQSKPIEVVRTQTIPIDLALQQGNLARGKVIFERSCSLCHASGPAPSLYRNCYTPRQIARKVRGLSPEGIADVIMPAFSLDRLSNLDLVDVVAYVVRM</sequence>
<keyword evidence="3 4" id="KW-0408">Iron</keyword>
<reference evidence="7 8" key="1">
    <citation type="journal article" date="2016" name="Nat. Commun.">
        <title>Thousands of microbial genomes shed light on interconnected biogeochemical processes in an aquifer system.</title>
        <authorList>
            <person name="Anantharaman K."/>
            <person name="Brown C.T."/>
            <person name="Hug L.A."/>
            <person name="Sharon I."/>
            <person name="Castelle C.J."/>
            <person name="Probst A.J."/>
            <person name="Thomas B.C."/>
            <person name="Singh A."/>
            <person name="Wilkins M.J."/>
            <person name="Karaoz U."/>
            <person name="Brodie E.L."/>
            <person name="Williams K.H."/>
            <person name="Hubbard S.S."/>
            <person name="Banfield J.F."/>
        </authorList>
    </citation>
    <scope>NUCLEOTIDE SEQUENCE [LARGE SCALE GENOMIC DNA]</scope>
    <source>
        <strain evidence="8">RIFCSPLOWO2_12_FULL_64_10</strain>
    </source>
</reference>
<dbReference type="EMBL" id="MFKF01000347">
    <property type="protein sequence ID" value="OGG46019.1"/>
    <property type="molecule type" value="Genomic_DNA"/>
</dbReference>
<dbReference type="PROSITE" id="PS51007">
    <property type="entry name" value="CYTC"/>
    <property type="match status" value="1"/>
</dbReference>
<evidence type="ECO:0000256" key="5">
    <source>
        <dbReference type="SAM" id="Phobius"/>
    </source>
</evidence>
<feature type="domain" description="Cytochrome c" evidence="6">
    <location>
        <begin position="230"/>
        <end position="305"/>
    </location>
</feature>
<dbReference type="GO" id="GO:0046872">
    <property type="term" value="F:metal ion binding"/>
    <property type="evidence" value="ECO:0007669"/>
    <property type="project" value="UniProtKB-KW"/>
</dbReference>
<dbReference type="Gene3D" id="1.10.760.10">
    <property type="entry name" value="Cytochrome c-like domain"/>
    <property type="match status" value="1"/>
</dbReference>
<dbReference type="InterPro" id="IPR009056">
    <property type="entry name" value="Cyt_c-like_dom"/>
</dbReference>
<accession>A0A1F6CA14</accession>
<keyword evidence="2 4" id="KW-0479">Metal-binding</keyword>